<keyword evidence="3" id="KW-1185">Reference proteome</keyword>
<gene>
    <name evidence="2" type="ORF">CLUP02_06440</name>
</gene>
<protein>
    <recommendedName>
        <fullName evidence="1">Calcineurin-like phosphoesterase domain-containing protein</fullName>
    </recommendedName>
</protein>
<dbReference type="InterPro" id="IPR051693">
    <property type="entry name" value="UPF0046_metallophosphoest"/>
</dbReference>
<name>A0A9Q8SP41_9PEZI</name>
<dbReference type="SUPFAM" id="SSF56300">
    <property type="entry name" value="Metallo-dependent phosphatases"/>
    <property type="match status" value="1"/>
</dbReference>
<dbReference type="CDD" id="cd07379">
    <property type="entry name" value="MPP_239FB"/>
    <property type="match status" value="1"/>
</dbReference>
<reference evidence="2" key="1">
    <citation type="journal article" date="2021" name="Mol. Plant Microbe Interact.">
        <title>Complete Genome Sequence of the Plant-Pathogenic Fungus Colletotrichum lupini.</title>
        <authorList>
            <person name="Baroncelli R."/>
            <person name="Pensec F."/>
            <person name="Da Lio D."/>
            <person name="Boufleur T."/>
            <person name="Vicente I."/>
            <person name="Sarrocco S."/>
            <person name="Picot A."/>
            <person name="Baraldi E."/>
            <person name="Sukno S."/>
            <person name="Thon M."/>
            <person name="Le Floch G."/>
        </authorList>
    </citation>
    <scope>NUCLEOTIDE SEQUENCE</scope>
    <source>
        <strain evidence="2">IMI 504893</strain>
    </source>
</reference>
<dbReference type="EMBL" id="CP019475">
    <property type="protein sequence ID" value="UQC80954.1"/>
    <property type="molecule type" value="Genomic_DNA"/>
</dbReference>
<accession>A0A9Q8SP41</accession>
<organism evidence="2 3">
    <name type="scientific">Colletotrichum lupini</name>
    <dbReference type="NCBI Taxonomy" id="145971"/>
    <lineage>
        <taxon>Eukaryota</taxon>
        <taxon>Fungi</taxon>
        <taxon>Dikarya</taxon>
        <taxon>Ascomycota</taxon>
        <taxon>Pezizomycotina</taxon>
        <taxon>Sordariomycetes</taxon>
        <taxon>Hypocreomycetidae</taxon>
        <taxon>Glomerellales</taxon>
        <taxon>Glomerellaceae</taxon>
        <taxon>Colletotrichum</taxon>
        <taxon>Colletotrichum acutatum species complex</taxon>
    </lineage>
</organism>
<dbReference type="GeneID" id="73340449"/>
<dbReference type="GO" id="GO:0016787">
    <property type="term" value="F:hydrolase activity"/>
    <property type="evidence" value="ECO:0007669"/>
    <property type="project" value="InterPro"/>
</dbReference>
<feature type="domain" description="Calcineurin-like phosphoesterase" evidence="1">
    <location>
        <begin position="6"/>
        <end position="219"/>
    </location>
</feature>
<evidence type="ECO:0000259" key="1">
    <source>
        <dbReference type="Pfam" id="PF00149"/>
    </source>
</evidence>
<dbReference type="InterPro" id="IPR004843">
    <property type="entry name" value="Calcineurin-like_PHP"/>
</dbReference>
<evidence type="ECO:0000313" key="3">
    <source>
        <dbReference type="Proteomes" id="UP000830671"/>
    </source>
</evidence>
<dbReference type="PANTHER" id="PTHR12905:SF0">
    <property type="entry name" value="CALCINEURIN-LIKE PHOSPHOESTERASE DOMAIN-CONTAINING PROTEIN"/>
    <property type="match status" value="1"/>
</dbReference>
<dbReference type="RefSeq" id="XP_049142582.1">
    <property type="nucleotide sequence ID" value="XM_049285439.1"/>
</dbReference>
<dbReference type="Proteomes" id="UP000830671">
    <property type="component" value="Chromosome 3"/>
</dbReference>
<dbReference type="KEGG" id="clup:CLUP02_06440"/>
<evidence type="ECO:0000313" key="2">
    <source>
        <dbReference type="EMBL" id="UQC80954.1"/>
    </source>
</evidence>
<sequence>MMKSNIRFLILSDTHDSAFPSELPPADVVIHCGDLTMIGGMSNYKAAIESLSDCDAELKLVIPGNHDVSLDPTWWANNADEDDDLEEPKKAINLFNQSEINLLSEGYHSFTLQDGRSFTLYASPYTPEFHGYAFSYGPHEDRFNPADTALSDLDQNVARGPMPISSEVDILITHGPPQVPCEDYRLDLDGKGAHCGCPKLWQAVQRIRPRLHCFGHLHEGYGSQVVEWRANGTKSVADPVVKEGNIIMAPERESCKTLLVNAAIMDHHGDNNVPWLVDY</sequence>
<dbReference type="InterPro" id="IPR029052">
    <property type="entry name" value="Metallo-depent_PP-like"/>
</dbReference>
<proteinExistence type="predicted"/>
<dbReference type="Gene3D" id="3.60.21.10">
    <property type="match status" value="1"/>
</dbReference>
<dbReference type="PANTHER" id="PTHR12905">
    <property type="entry name" value="METALLOPHOSPHOESTERASE"/>
    <property type="match status" value="1"/>
</dbReference>
<dbReference type="Pfam" id="PF00149">
    <property type="entry name" value="Metallophos"/>
    <property type="match status" value="1"/>
</dbReference>
<dbReference type="AlphaFoldDB" id="A0A9Q8SP41"/>